<keyword evidence="4" id="KW-1185">Reference proteome</keyword>
<evidence type="ECO:0000256" key="1">
    <source>
        <dbReference type="SAM" id="MobiDB-lite"/>
    </source>
</evidence>
<dbReference type="RefSeq" id="WP_189966151.1">
    <property type="nucleotide sequence ID" value="NZ_BMUA01000015.1"/>
</dbReference>
<gene>
    <name evidence="3" type="ORF">Sviol_33790</name>
</gene>
<evidence type="ECO:0000313" key="4">
    <source>
        <dbReference type="Proteomes" id="UP001050808"/>
    </source>
</evidence>
<keyword evidence="2" id="KW-0732">Signal</keyword>
<name>A0ABQ3QNW7_9ACTN</name>
<organism evidence="3 4">
    <name type="scientific">Streptomyces violascens</name>
    <dbReference type="NCBI Taxonomy" id="67381"/>
    <lineage>
        <taxon>Bacteria</taxon>
        <taxon>Bacillati</taxon>
        <taxon>Actinomycetota</taxon>
        <taxon>Actinomycetes</taxon>
        <taxon>Kitasatosporales</taxon>
        <taxon>Streptomycetaceae</taxon>
        <taxon>Streptomyces</taxon>
    </lineage>
</organism>
<comment type="caution">
    <text evidence="3">The sequence shown here is derived from an EMBL/GenBank/DDBJ whole genome shotgun (WGS) entry which is preliminary data.</text>
</comment>
<evidence type="ECO:0000256" key="2">
    <source>
        <dbReference type="SAM" id="SignalP"/>
    </source>
</evidence>
<sequence>MQKLRKAAVLVAALGSIGLLAAGTAQAHDGGKGGRGGDFFDIKQSTTCTSHDGNVDVLGQVGILNGLGGNLLNGEGNAGSQQTSMGSSMGCSNSAFSK</sequence>
<evidence type="ECO:0008006" key="5">
    <source>
        <dbReference type="Google" id="ProtNLM"/>
    </source>
</evidence>
<dbReference type="Proteomes" id="UP001050808">
    <property type="component" value="Unassembled WGS sequence"/>
</dbReference>
<evidence type="ECO:0000313" key="3">
    <source>
        <dbReference type="EMBL" id="GHI38971.1"/>
    </source>
</evidence>
<feature type="compositionally biased region" description="Low complexity" evidence="1">
    <location>
        <begin position="75"/>
        <end position="92"/>
    </location>
</feature>
<reference evidence="3" key="1">
    <citation type="submission" date="2024-05" db="EMBL/GenBank/DDBJ databases">
        <title>Whole genome shotgun sequence of Streptomyces violascens NBRC 12920.</title>
        <authorList>
            <person name="Komaki H."/>
            <person name="Tamura T."/>
        </authorList>
    </citation>
    <scope>NUCLEOTIDE SEQUENCE</scope>
    <source>
        <strain evidence="3">NBRC 12920</strain>
    </source>
</reference>
<feature type="region of interest" description="Disordered" evidence="1">
    <location>
        <begin position="75"/>
        <end position="98"/>
    </location>
</feature>
<dbReference type="EMBL" id="BNDY01000009">
    <property type="protein sequence ID" value="GHI38971.1"/>
    <property type="molecule type" value="Genomic_DNA"/>
</dbReference>
<protein>
    <recommendedName>
        <fullName evidence="5">Secreted protein</fullName>
    </recommendedName>
</protein>
<feature type="signal peptide" evidence="2">
    <location>
        <begin position="1"/>
        <end position="21"/>
    </location>
</feature>
<accession>A0ABQ3QNW7</accession>
<feature type="chain" id="PRO_5045912947" description="Secreted protein" evidence="2">
    <location>
        <begin position="22"/>
        <end position="98"/>
    </location>
</feature>
<proteinExistence type="predicted"/>